<dbReference type="Proteomes" id="UP000325313">
    <property type="component" value="Unassembled WGS sequence"/>
</dbReference>
<proteinExistence type="predicted"/>
<protein>
    <submittedName>
        <fullName evidence="2">Uncharacterized protein</fullName>
    </submittedName>
</protein>
<evidence type="ECO:0000313" key="4">
    <source>
        <dbReference type="Proteomes" id="UP000325313"/>
    </source>
</evidence>
<accession>A0A5B0RIQ7</accession>
<gene>
    <name evidence="1" type="ORF">PGT21_019432</name>
    <name evidence="2" type="ORF">PGTUg99_012317</name>
</gene>
<evidence type="ECO:0000313" key="2">
    <source>
        <dbReference type="EMBL" id="KAA1125871.1"/>
    </source>
</evidence>
<name>A0A5B0RIQ7_PUCGR</name>
<evidence type="ECO:0000313" key="3">
    <source>
        <dbReference type="Proteomes" id="UP000324748"/>
    </source>
</evidence>
<comment type="caution">
    <text evidence="2">The sequence shown here is derived from an EMBL/GenBank/DDBJ whole genome shotgun (WGS) entry which is preliminary data.</text>
</comment>
<dbReference type="Proteomes" id="UP000324748">
    <property type="component" value="Unassembled WGS sequence"/>
</dbReference>
<evidence type="ECO:0000313" key="1">
    <source>
        <dbReference type="EMBL" id="KAA1071788.1"/>
    </source>
</evidence>
<keyword evidence="3" id="KW-1185">Reference proteome</keyword>
<dbReference type="EMBL" id="VSWC01000170">
    <property type="protein sequence ID" value="KAA1071788.1"/>
    <property type="molecule type" value="Genomic_DNA"/>
</dbReference>
<reference evidence="3 4" key="1">
    <citation type="submission" date="2019-05" db="EMBL/GenBank/DDBJ databases">
        <title>Emergence of the Ug99 lineage of the wheat stem rust pathogen through somatic hybridization.</title>
        <authorList>
            <person name="Li F."/>
            <person name="Upadhyaya N.M."/>
            <person name="Sperschneider J."/>
            <person name="Matny O."/>
            <person name="Nguyen-Phuc H."/>
            <person name="Mago R."/>
            <person name="Raley C."/>
            <person name="Miller M.E."/>
            <person name="Silverstein K.A.T."/>
            <person name="Henningsen E."/>
            <person name="Hirsch C.D."/>
            <person name="Visser B."/>
            <person name="Pretorius Z.A."/>
            <person name="Steffenson B.J."/>
            <person name="Schwessinger B."/>
            <person name="Dodds P.N."/>
            <person name="Figueroa M."/>
        </authorList>
    </citation>
    <scope>NUCLEOTIDE SEQUENCE [LARGE SCALE GENOMIC DNA]</scope>
    <source>
        <strain evidence="1">21-0</strain>
        <strain evidence="2 4">Ug99</strain>
    </source>
</reference>
<sequence length="53" mass="6156">MRTWDRSLISDVLVVAYDPKTKSFFISTSPRIVLRITKLNLTRPIFMNVKAES</sequence>
<organism evidence="2 4">
    <name type="scientific">Puccinia graminis f. sp. tritici</name>
    <dbReference type="NCBI Taxonomy" id="56615"/>
    <lineage>
        <taxon>Eukaryota</taxon>
        <taxon>Fungi</taxon>
        <taxon>Dikarya</taxon>
        <taxon>Basidiomycota</taxon>
        <taxon>Pucciniomycotina</taxon>
        <taxon>Pucciniomycetes</taxon>
        <taxon>Pucciniales</taxon>
        <taxon>Pucciniaceae</taxon>
        <taxon>Puccinia</taxon>
    </lineage>
</organism>
<dbReference type="AlphaFoldDB" id="A0A5B0RIQ7"/>
<dbReference type="EMBL" id="VDEP01000174">
    <property type="protein sequence ID" value="KAA1125871.1"/>
    <property type="molecule type" value="Genomic_DNA"/>
</dbReference>